<gene>
    <name evidence="1" type="ORF">L6164_024225</name>
</gene>
<dbReference type="EMBL" id="CM039435">
    <property type="protein sequence ID" value="KAI4316226.1"/>
    <property type="molecule type" value="Genomic_DNA"/>
</dbReference>
<dbReference type="Proteomes" id="UP000828941">
    <property type="component" value="Chromosome 10"/>
</dbReference>
<keyword evidence="2" id="KW-1185">Reference proteome</keyword>
<evidence type="ECO:0000313" key="2">
    <source>
        <dbReference type="Proteomes" id="UP000828941"/>
    </source>
</evidence>
<organism evidence="1 2">
    <name type="scientific">Bauhinia variegata</name>
    <name type="common">Purple orchid tree</name>
    <name type="synonym">Phanera variegata</name>
    <dbReference type="NCBI Taxonomy" id="167791"/>
    <lineage>
        <taxon>Eukaryota</taxon>
        <taxon>Viridiplantae</taxon>
        <taxon>Streptophyta</taxon>
        <taxon>Embryophyta</taxon>
        <taxon>Tracheophyta</taxon>
        <taxon>Spermatophyta</taxon>
        <taxon>Magnoliopsida</taxon>
        <taxon>eudicotyledons</taxon>
        <taxon>Gunneridae</taxon>
        <taxon>Pentapetalae</taxon>
        <taxon>rosids</taxon>
        <taxon>fabids</taxon>
        <taxon>Fabales</taxon>
        <taxon>Fabaceae</taxon>
        <taxon>Cercidoideae</taxon>
        <taxon>Cercideae</taxon>
        <taxon>Bauhiniinae</taxon>
        <taxon>Bauhinia</taxon>
    </lineage>
</organism>
<name>A0ACB9LY29_BAUVA</name>
<comment type="caution">
    <text evidence="1">The sequence shown here is derived from an EMBL/GenBank/DDBJ whole genome shotgun (WGS) entry which is preliminary data.</text>
</comment>
<accession>A0ACB9LY29</accession>
<evidence type="ECO:0000313" key="1">
    <source>
        <dbReference type="EMBL" id="KAI4316226.1"/>
    </source>
</evidence>
<protein>
    <submittedName>
        <fullName evidence="1">Uncharacterized protein</fullName>
    </submittedName>
</protein>
<sequence length="580" mass="63190">MASNPRSRQLSEPRSGGKIVRPRRTQSSKTPYERPQPSNSTSKSPNWFSRFVSLPARFVATGTGKLLSAAINLESSSTSSSETNSSSESSYSSDSSAEVGNSKSKQLIVQLLLQETFSRDECDQLIKIIRSRVADSPTDEDGGEKRPSEISNRTCGDVNTPDICSAAVIEAKKWLKEKKLGLDSKSDLGQGSHSSNLVTLPQAYEHEGSPVDVAKSYMRQLPPWASPSIDHAEPSKSFGIQLFKEETPYRIIDNSTSSSKLKRDSPATGSWSIQDEIRRVRSRATEEMLRTRPSSKIDWSAIAVEHTYNANSSATENIEATTGEKLHSSTNSIDAPLNLAKGLSTQASQDFERKHGGLQTETVLTDPANFNSDQNKSLGATQQTEDDCRQISVIGDQLKSSDDIPTRVHSDDGLVKVNGIDNSNGVNHQLNSIEETREVSNSRLRDGTSLVFKEKVRAEDAMANGFSGPSSSAGQAIEQNTKTLNNVHSTHHERVAKDVIEKEASEASLEVPANSAAINEDDGVATGSQNSSSMQYEDHSQSQPTSEPNLTTTKTNVVAEKQKSKRITRYNRRGTGRGVK</sequence>
<reference evidence="1 2" key="1">
    <citation type="journal article" date="2022" name="DNA Res.">
        <title>Chromosomal-level genome assembly of the orchid tree Bauhinia variegata (Leguminosae; Cercidoideae) supports the allotetraploid origin hypothesis of Bauhinia.</title>
        <authorList>
            <person name="Zhong Y."/>
            <person name="Chen Y."/>
            <person name="Zheng D."/>
            <person name="Pang J."/>
            <person name="Liu Y."/>
            <person name="Luo S."/>
            <person name="Meng S."/>
            <person name="Qian L."/>
            <person name="Wei D."/>
            <person name="Dai S."/>
            <person name="Zhou R."/>
        </authorList>
    </citation>
    <scope>NUCLEOTIDE SEQUENCE [LARGE SCALE GENOMIC DNA]</scope>
    <source>
        <strain evidence="1">BV-YZ2020</strain>
    </source>
</reference>
<proteinExistence type="predicted"/>